<evidence type="ECO:0000256" key="1">
    <source>
        <dbReference type="SAM" id="SignalP"/>
    </source>
</evidence>
<keyword evidence="3" id="KW-1185">Reference proteome</keyword>
<keyword evidence="1" id="KW-0732">Signal</keyword>
<gene>
    <name evidence="2" type="ORF">AQPW35_13280</name>
</gene>
<dbReference type="AlphaFoldDB" id="A0A480APF2"/>
<name>A0A480APF2_9BURK</name>
<dbReference type="RefSeq" id="WP_137731975.1">
    <property type="nucleotide sequence ID" value="NZ_BJCL01000002.1"/>
</dbReference>
<comment type="caution">
    <text evidence="2">The sequence shown here is derived from an EMBL/GenBank/DDBJ whole genome shotgun (WGS) entry which is preliminary data.</text>
</comment>
<feature type="chain" id="PRO_5019857135" description="DUF4864 domain-containing protein" evidence="1">
    <location>
        <begin position="24"/>
        <end position="145"/>
    </location>
</feature>
<evidence type="ECO:0000313" key="2">
    <source>
        <dbReference type="EMBL" id="GCL62247.1"/>
    </source>
</evidence>
<evidence type="ECO:0000313" key="3">
    <source>
        <dbReference type="Proteomes" id="UP000301751"/>
    </source>
</evidence>
<sequence>MNRRRALATTLAMAMIASRPAAAAPLSGQEAKDVRAVVEAQLRAMAAGDAERAFSYAAPAIRAQFGDAQRFMAMVAGSYPMVIKPAATVFFQPTRDAGGDVLQVVQLRDTAGKLWRASYLLARQPDSQWRIAGCVVAPGTATGST</sequence>
<dbReference type="SUPFAM" id="SSF54427">
    <property type="entry name" value="NTF2-like"/>
    <property type="match status" value="1"/>
</dbReference>
<accession>A0A480APF2</accession>
<dbReference type="InterPro" id="IPR032347">
    <property type="entry name" value="DUF4864"/>
</dbReference>
<dbReference type="Pfam" id="PF16156">
    <property type="entry name" value="DUF4864"/>
    <property type="match status" value="1"/>
</dbReference>
<feature type="signal peptide" evidence="1">
    <location>
        <begin position="1"/>
        <end position="23"/>
    </location>
</feature>
<organism evidence="2 3">
    <name type="scientific">Pseudaquabacterium pictum</name>
    <dbReference type="NCBI Taxonomy" id="2315236"/>
    <lineage>
        <taxon>Bacteria</taxon>
        <taxon>Pseudomonadati</taxon>
        <taxon>Pseudomonadota</taxon>
        <taxon>Betaproteobacteria</taxon>
        <taxon>Burkholderiales</taxon>
        <taxon>Sphaerotilaceae</taxon>
        <taxon>Pseudaquabacterium</taxon>
    </lineage>
</organism>
<reference evidence="3" key="1">
    <citation type="submission" date="2019-03" db="EMBL/GenBank/DDBJ databases">
        <title>Aquabacterium pictum sp.nov., the first bacteriochlorophyll a-containing freshwater bacterium in the genus Aquabacterium of the class Betaproteobacteria.</title>
        <authorList>
            <person name="Hirose S."/>
            <person name="Tank M."/>
            <person name="Hara E."/>
            <person name="Tamaki H."/>
            <person name="Takaichi S."/>
            <person name="Haruta S."/>
            <person name="Hanada S."/>
        </authorList>
    </citation>
    <scope>NUCLEOTIDE SEQUENCE [LARGE SCALE GENOMIC DNA]</scope>
    <source>
        <strain evidence="3">W35</strain>
    </source>
</reference>
<dbReference type="Proteomes" id="UP000301751">
    <property type="component" value="Unassembled WGS sequence"/>
</dbReference>
<protein>
    <recommendedName>
        <fullName evidence="4">DUF4864 domain-containing protein</fullName>
    </recommendedName>
</protein>
<evidence type="ECO:0008006" key="4">
    <source>
        <dbReference type="Google" id="ProtNLM"/>
    </source>
</evidence>
<dbReference type="OrthoDB" id="9130422at2"/>
<dbReference type="InterPro" id="IPR032710">
    <property type="entry name" value="NTF2-like_dom_sf"/>
</dbReference>
<dbReference type="EMBL" id="BJCL01000002">
    <property type="protein sequence ID" value="GCL62247.1"/>
    <property type="molecule type" value="Genomic_DNA"/>
</dbReference>
<proteinExistence type="predicted"/>